<keyword evidence="8" id="KW-1185">Reference proteome</keyword>
<dbReference type="EMBL" id="BAABJO010000032">
    <property type="protein sequence ID" value="GAA5135359.1"/>
    <property type="molecule type" value="Genomic_DNA"/>
</dbReference>
<dbReference type="Proteomes" id="UP001500804">
    <property type="component" value="Unassembled WGS sequence"/>
</dbReference>
<dbReference type="PROSITE" id="PS50850">
    <property type="entry name" value="MFS"/>
    <property type="match status" value="1"/>
</dbReference>
<evidence type="ECO:0000313" key="7">
    <source>
        <dbReference type="EMBL" id="GAA5135359.1"/>
    </source>
</evidence>
<organism evidence="7 8">
    <name type="scientific">Pseudonocardia adelaidensis</name>
    <dbReference type="NCBI Taxonomy" id="648754"/>
    <lineage>
        <taxon>Bacteria</taxon>
        <taxon>Bacillati</taxon>
        <taxon>Actinomycetota</taxon>
        <taxon>Actinomycetes</taxon>
        <taxon>Pseudonocardiales</taxon>
        <taxon>Pseudonocardiaceae</taxon>
        <taxon>Pseudonocardia</taxon>
    </lineage>
</organism>
<comment type="subcellular location">
    <subcellularLocation>
        <location evidence="1">Cell membrane</location>
        <topology evidence="1">Multi-pass membrane protein</topology>
    </subcellularLocation>
</comment>
<gene>
    <name evidence="7" type="ORF">GCM10023320_64700</name>
</gene>
<dbReference type="SUPFAM" id="SSF103473">
    <property type="entry name" value="MFS general substrate transporter"/>
    <property type="match status" value="1"/>
</dbReference>
<feature type="transmembrane region" description="Helical" evidence="5">
    <location>
        <begin position="35"/>
        <end position="53"/>
    </location>
</feature>
<keyword evidence="2 5" id="KW-0812">Transmembrane</keyword>
<keyword evidence="3 5" id="KW-1133">Transmembrane helix</keyword>
<feature type="domain" description="Major facilitator superfamily (MFS) profile" evidence="6">
    <location>
        <begin position="1"/>
        <end position="60"/>
    </location>
</feature>
<proteinExistence type="predicted"/>
<dbReference type="InterPro" id="IPR036259">
    <property type="entry name" value="MFS_trans_sf"/>
</dbReference>
<evidence type="ECO:0000313" key="8">
    <source>
        <dbReference type="Proteomes" id="UP001500804"/>
    </source>
</evidence>
<evidence type="ECO:0000256" key="2">
    <source>
        <dbReference type="ARBA" id="ARBA00022692"/>
    </source>
</evidence>
<evidence type="ECO:0000256" key="1">
    <source>
        <dbReference type="ARBA" id="ARBA00004651"/>
    </source>
</evidence>
<protein>
    <recommendedName>
        <fullName evidence="6">Major facilitator superfamily (MFS) profile domain-containing protein</fullName>
    </recommendedName>
</protein>
<evidence type="ECO:0000259" key="6">
    <source>
        <dbReference type="PROSITE" id="PS50850"/>
    </source>
</evidence>
<sequence length="73" mass="6840">MRGSALGVALGVGRIGAVAAPQVGGLLLAAELGVNANFLVFAVAAAVAGLVLLPAPRAAAAPSAASPEGAPIR</sequence>
<dbReference type="InterPro" id="IPR020846">
    <property type="entry name" value="MFS_dom"/>
</dbReference>
<name>A0ABP9NX18_9PSEU</name>
<keyword evidence="4 5" id="KW-0472">Membrane</keyword>
<dbReference type="RefSeq" id="WP_345610377.1">
    <property type="nucleotide sequence ID" value="NZ_BAABJO010000032.1"/>
</dbReference>
<evidence type="ECO:0000256" key="5">
    <source>
        <dbReference type="SAM" id="Phobius"/>
    </source>
</evidence>
<comment type="caution">
    <text evidence="7">The sequence shown here is derived from an EMBL/GenBank/DDBJ whole genome shotgun (WGS) entry which is preliminary data.</text>
</comment>
<accession>A0ABP9NX18</accession>
<evidence type="ECO:0000256" key="3">
    <source>
        <dbReference type="ARBA" id="ARBA00022989"/>
    </source>
</evidence>
<evidence type="ECO:0000256" key="4">
    <source>
        <dbReference type="ARBA" id="ARBA00023136"/>
    </source>
</evidence>
<reference evidence="8" key="1">
    <citation type="journal article" date="2019" name="Int. J. Syst. Evol. Microbiol.">
        <title>The Global Catalogue of Microorganisms (GCM) 10K type strain sequencing project: providing services to taxonomists for standard genome sequencing and annotation.</title>
        <authorList>
            <consortium name="The Broad Institute Genomics Platform"/>
            <consortium name="The Broad Institute Genome Sequencing Center for Infectious Disease"/>
            <person name="Wu L."/>
            <person name="Ma J."/>
        </authorList>
    </citation>
    <scope>NUCLEOTIDE SEQUENCE [LARGE SCALE GENOMIC DNA]</scope>
    <source>
        <strain evidence="8">JCM 18302</strain>
    </source>
</reference>